<keyword evidence="4" id="KW-0548">Nucleotidyltransferase</keyword>
<dbReference type="Gene3D" id="3.40.50.300">
    <property type="entry name" value="P-loop containing nucleotide triphosphate hydrolases"/>
    <property type="match status" value="1"/>
</dbReference>
<dbReference type="SMART" id="SM00885">
    <property type="entry name" value="D5_N"/>
    <property type="match status" value="1"/>
</dbReference>
<dbReference type="SUPFAM" id="SSF52540">
    <property type="entry name" value="P-loop containing nucleoside triphosphate hydrolases"/>
    <property type="match status" value="1"/>
</dbReference>
<dbReference type="RefSeq" id="WP_164452741.1">
    <property type="nucleotide sequence ID" value="NZ_JAAIJQ010000025.1"/>
</dbReference>
<keyword evidence="1" id="KW-0240">DNA-directed RNA polymerase</keyword>
<dbReference type="Pfam" id="PF19263">
    <property type="entry name" value="DUF5906"/>
    <property type="match status" value="1"/>
</dbReference>
<feature type="compositionally biased region" description="Basic and acidic residues" evidence="9">
    <location>
        <begin position="136"/>
        <end position="159"/>
    </location>
</feature>
<dbReference type="EMBL" id="JAAIJQ010000025">
    <property type="protein sequence ID" value="NEV62268.1"/>
    <property type="molecule type" value="Genomic_DNA"/>
</dbReference>
<keyword evidence="8" id="KW-0804">Transcription</keyword>
<keyword evidence="5" id="KW-0235">DNA replication</keyword>
<keyword evidence="7" id="KW-0067">ATP-binding</keyword>
<comment type="caution">
    <text evidence="11">The sequence shown here is derived from an EMBL/GenBank/DDBJ whole genome shotgun (WGS) entry which is preliminary data.</text>
</comment>
<evidence type="ECO:0000256" key="5">
    <source>
        <dbReference type="ARBA" id="ARBA00022705"/>
    </source>
</evidence>
<dbReference type="GO" id="GO:0004386">
    <property type="term" value="F:helicase activity"/>
    <property type="evidence" value="ECO:0007669"/>
    <property type="project" value="InterPro"/>
</dbReference>
<dbReference type="SUPFAM" id="SSF57783">
    <property type="entry name" value="Zinc beta-ribbon"/>
    <property type="match status" value="1"/>
</dbReference>
<dbReference type="InterPro" id="IPR014818">
    <property type="entry name" value="Phage/plasmid_primase_P4_C"/>
</dbReference>
<keyword evidence="3" id="KW-0808">Transferase</keyword>
<dbReference type="GO" id="GO:0016779">
    <property type="term" value="F:nucleotidyltransferase activity"/>
    <property type="evidence" value="ECO:0007669"/>
    <property type="project" value="UniProtKB-KW"/>
</dbReference>
<feature type="domain" description="SF3 helicase" evidence="10">
    <location>
        <begin position="543"/>
        <end position="697"/>
    </location>
</feature>
<evidence type="ECO:0000256" key="3">
    <source>
        <dbReference type="ARBA" id="ARBA00022679"/>
    </source>
</evidence>
<dbReference type="InterPro" id="IPR013237">
    <property type="entry name" value="Phage_T7_Gp4_N"/>
</dbReference>
<evidence type="ECO:0000256" key="7">
    <source>
        <dbReference type="ARBA" id="ARBA00022840"/>
    </source>
</evidence>
<dbReference type="SMART" id="SM00778">
    <property type="entry name" value="Prim_Zn_Ribbon"/>
    <property type="match status" value="1"/>
</dbReference>
<name>A0A6M0JXK6_9GAMM</name>
<keyword evidence="2" id="KW-0639">Primosome</keyword>
<dbReference type="Gene3D" id="3.90.580.10">
    <property type="entry name" value="Zinc finger, CHC2-type domain"/>
    <property type="match status" value="1"/>
</dbReference>
<feature type="region of interest" description="Disordered" evidence="9">
    <location>
        <begin position="1"/>
        <end position="25"/>
    </location>
</feature>
<dbReference type="InterPro" id="IPR045455">
    <property type="entry name" value="NrS-1_pol-like_helicase"/>
</dbReference>
<feature type="compositionally biased region" description="Polar residues" evidence="9">
    <location>
        <begin position="343"/>
        <end position="362"/>
    </location>
</feature>
<gene>
    <name evidence="11" type="ORF">G3446_10265</name>
</gene>
<reference evidence="11 12" key="1">
    <citation type="submission" date="2020-02" db="EMBL/GenBank/DDBJ databases">
        <title>Genome sequences of Thiorhodococcus mannitoliphagus and Thiorhodococcus minor, purple sulfur photosynthetic bacteria in the gammaproteobacterial family, Chromatiaceae.</title>
        <authorList>
            <person name="Aviles F.A."/>
            <person name="Meyer T.E."/>
            <person name="Kyndt J.A."/>
        </authorList>
    </citation>
    <scope>NUCLEOTIDE SEQUENCE [LARGE SCALE GENOMIC DNA]</scope>
    <source>
        <strain evidence="11 12">DSM 11518</strain>
    </source>
</reference>
<dbReference type="SUPFAM" id="SSF56731">
    <property type="entry name" value="DNA primase core"/>
    <property type="match status" value="1"/>
</dbReference>
<dbReference type="GO" id="GO:0000428">
    <property type="term" value="C:DNA-directed RNA polymerase complex"/>
    <property type="evidence" value="ECO:0007669"/>
    <property type="project" value="UniProtKB-KW"/>
</dbReference>
<dbReference type="InterPro" id="IPR027417">
    <property type="entry name" value="P-loop_NTPase"/>
</dbReference>
<keyword evidence="12" id="KW-1185">Reference proteome</keyword>
<proteinExistence type="predicted"/>
<feature type="region of interest" description="Disordered" evidence="9">
    <location>
        <begin position="882"/>
        <end position="907"/>
    </location>
</feature>
<accession>A0A6M0JXK6</accession>
<protein>
    <recommendedName>
        <fullName evidence="10">SF3 helicase domain-containing protein</fullName>
    </recommendedName>
</protein>
<dbReference type="InterPro" id="IPR014015">
    <property type="entry name" value="Helicase_SF3_DNA-vir"/>
</dbReference>
<dbReference type="AlphaFoldDB" id="A0A6M0JXK6"/>
<sequence>MSSPRDAGASTSPPTKHPRRGIRLKRDFSAVKAAAQGRWPWLLRELGVDPDMLKRDHGPCPGCGGTDRFRFDNLQEHGTWYCSTGGGEPAHGDGFELLCHVHGWSHAEALQRVAELLNLDATDSRPAPPPPATAGSRRDAPQAEKHARAARRAADDWARAKPASADHPYLQRKGVNPFVARVDTSGRLLLPVYGAEGAMQSLERISADGMTKKALAGGRMQGGYCEVQPSAEDAPTAITEGYADACSIAMAMPTWRVVCAYSAGQIPAVAAMLRAQAPDRPLLAAVDHDEAGTRAAARALKAAAALPLRPPEPGQDWNDYHQANGLVGLRKALEQAHQENSETHTNPLNPLNPLDTGSQPSRNPLAKLSQPEEQQEEESALGALVYETEKGDKRLTIESKAAVIVANLVRGRLALDAEAGAWLLWCKTHWEPQTIPAAAEKLLADVVDRESDPLGFKVGYLNGVVAIISKRGLLPPPQWPTRVVPFANGLVDLDSTRIAQATPKRALDWALPHRFDPRATCPTIKAWLRRAVADDAKDDDPEETVELLRAWLAALVRGLSIQVFLVLIGRGGSGKGTFQRLAAALVGLRNTAISTIRDLEENRFETAKLYGKRLCMINEAGRYNGKVDMLKAITGGDYLPLERKNVQQTGSFVFGGLVLMATNEQLASSDPTSGLERRRLTVRFPRSATPEERAEWRARGGEEGVLHAEIPGLINWILELSEDEIRARIEKPPARVVEENVLGMAAGNTVADWLMDCCMPVPYSDVDFDEARHWTPIGTRRERRDSGRLVYDKVDQWLYASYLAWCDEQARKPVSVKRFGDIVIDIAETLGHRLARHQHSRLRTIGIKGLRLRLRNEDGWAEDPHDWLGARGCESTVESIEPAPQADARGSRGFSENLHQKSDAEVF</sequence>
<dbReference type="GO" id="GO:0008270">
    <property type="term" value="F:zinc ion binding"/>
    <property type="evidence" value="ECO:0007669"/>
    <property type="project" value="InterPro"/>
</dbReference>
<dbReference type="GO" id="GO:0006269">
    <property type="term" value="P:DNA replication, synthesis of primer"/>
    <property type="evidence" value="ECO:0007669"/>
    <property type="project" value="UniProtKB-KW"/>
</dbReference>
<dbReference type="GO" id="GO:0003677">
    <property type="term" value="F:DNA binding"/>
    <property type="evidence" value="ECO:0007669"/>
    <property type="project" value="InterPro"/>
</dbReference>
<evidence type="ECO:0000256" key="2">
    <source>
        <dbReference type="ARBA" id="ARBA00022515"/>
    </source>
</evidence>
<evidence type="ECO:0000256" key="8">
    <source>
        <dbReference type="ARBA" id="ARBA00023163"/>
    </source>
</evidence>
<dbReference type="Proteomes" id="UP000483379">
    <property type="component" value="Unassembled WGS sequence"/>
</dbReference>
<dbReference type="GO" id="GO:0005524">
    <property type="term" value="F:ATP binding"/>
    <property type="evidence" value="ECO:0007669"/>
    <property type="project" value="UniProtKB-KW"/>
</dbReference>
<dbReference type="Pfam" id="PF08706">
    <property type="entry name" value="D5_N"/>
    <property type="match status" value="1"/>
</dbReference>
<evidence type="ECO:0000256" key="6">
    <source>
        <dbReference type="ARBA" id="ARBA00022741"/>
    </source>
</evidence>
<feature type="compositionally biased region" description="Basic and acidic residues" evidence="9">
    <location>
        <begin position="898"/>
        <end position="907"/>
    </location>
</feature>
<feature type="region of interest" description="Disordered" evidence="9">
    <location>
        <begin position="121"/>
        <end position="165"/>
    </location>
</feature>
<evidence type="ECO:0000313" key="12">
    <source>
        <dbReference type="Proteomes" id="UP000483379"/>
    </source>
</evidence>
<evidence type="ECO:0000259" key="10">
    <source>
        <dbReference type="PROSITE" id="PS51206"/>
    </source>
</evidence>
<evidence type="ECO:0000256" key="4">
    <source>
        <dbReference type="ARBA" id="ARBA00022695"/>
    </source>
</evidence>
<dbReference type="Pfam" id="PF13362">
    <property type="entry name" value="Toprim_3"/>
    <property type="match status" value="1"/>
</dbReference>
<organism evidence="11 12">
    <name type="scientific">Thiorhodococcus minor</name>
    <dbReference type="NCBI Taxonomy" id="57489"/>
    <lineage>
        <taxon>Bacteria</taxon>
        <taxon>Pseudomonadati</taxon>
        <taxon>Pseudomonadota</taxon>
        <taxon>Gammaproteobacteria</taxon>
        <taxon>Chromatiales</taxon>
        <taxon>Chromatiaceae</taxon>
        <taxon>Thiorhodococcus</taxon>
    </lineage>
</organism>
<evidence type="ECO:0000256" key="9">
    <source>
        <dbReference type="SAM" id="MobiDB-lite"/>
    </source>
</evidence>
<dbReference type="InterPro" id="IPR036977">
    <property type="entry name" value="DNA_primase_Znf_CHC2"/>
</dbReference>
<evidence type="ECO:0000313" key="11">
    <source>
        <dbReference type="EMBL" id="NEV62268.1"/>
    </source>
</evidence>
<dbReference type="InterPro" id="IPR006171">
    <property type="entry name" value="TOPRIM_dom"/>
</dbReference>
<dbReference type="Gene3D" id="3.40.1360.10">
    <property type="match status" value="1"/>
</dbReference>
<feature type="region of interest" description="Disordered" evidence="9">
    <location>
        <begin position="336"/>
        <end position="380"/>
    </location>
</feature>
<dbReference type="PROSITE" id="PS51206">
    <property type="entry name" value="SF3_HELICASE_1"/>
    <property type="match status" value="1"/>
</dbReference>
<feature type="compositionally biased region" description="Polar residues" evidence="9">
    <location>
        <begin position="1"/>
        <end position="14"/>
    </location>
</feature>
<keyword evidence="6" id="KW-0547">Nucleotide-binding</keyword>
<dbReference type="Pfam" id="PF08273">
    <property type="entry name" value="Zn_Ribbon_Prim"/>
    <property type="match status" value="1"/>
</dbReference>
<dbReference type="GO" id="GO:1990077">
    <property type="term" value="C:primosome complex"/>
    <property type="evidence" value="ECO:0007669"/>
    <property type="project" value="UniProtKB-KW"/>
</dbReference>
<evidence type="ECO:0000256" key="1">
    <source>
        <dbReference type="ARBA" id="ARBA00022478"/>
    </source>
</evidence>